<accession>A0A179S4H9</accession>
<evidence type="ECO:0000313" key="2">
    <source>
        <dbReference type="Proteomes" id="UP000078316"/>
    </source>
</evidence>
<sequence length="84" mass="9850">MSIPITFDEAWLPGLDRQSSTRQVYLDHASIGRVRRWQKDEPSGLTREWFTAERMVEAFYEPIAGEHATFEEALERVIFYGVEE</sequence>
<dbReference type="AlphaFoldDB" id="A0A179S4H9"/>
<name>A0A179S4H9_9HYPH</name>
<dbReference type="Proteomes" id="UP000078316">
    <property type="component" value="Unassembled WGS sequence"/>
</dbReference>
<proteinExistence type="predicted"/>
<dbReference type="EMBL" id="LWHQ01000055">
    <property type="protein sequence ID" value="OAS18938.1"/>
    <property type="molecule type" value="Genomic_DNA"/>
</dbReference>
<dbReference type="RefSeq" id="WP_053082353.1">
    <property type="nucleotide sequence ID" value="NZ_LWHQ01000055.1"/>
</dbReference>
<evidence type="ECO:0000313" key="1">
    <source>
        <dbReference type="EMBL" id="OAS18938.1"/>
    </source>
</evidence>
<organism evidence="1 2">
    <name type="scientific">Methylobacterium platani</name>
    <dbReference type="NCBI Taxonomy" id="427683"/>
    <lineage>
        <taxon>Bacteria</taxon>
        <taxon>Pseudomonadati</taxon>
        <taxon>Pseudomonadota</taxon>
        <taxon>Alphaproteobacteria</taxon>
        <taxon>Hyphomicrobiales</taxon>
        <taxon>Methylobacteriaceae</taxon>
        <taxon>Methylobacterium</taxon>
    </lineage>
</organism>
<protein>
    <submittedName>
        <fullName evidence="1">Uncharacterized protein</fullName>
    </submittedName>
</protein>
<comment type="caution">
    <text evidence="1">The sequence shown here is derived from an EMBL/GenBank/DDBJ whole genome shotgun (WGS) entry which is preliminary data.</text>
</comment>
<gene>
    <name evidence="1" type="ORF">A5481_25370</name>
</gene>
<reference evidence="1 2" key="1">
    <citation type="submission" date="2016-04" db="EMBL/GenBank/DDBJ databases">
        <authorList>
            <person name="Evans L.H."/>
            <person name="Alamgir A."/>
            <person name="Owens N."/>
            <person name="Weber N.D."/>
            <person name="Virtaneva K."/>
            <person name="Barbian K."/>
            <person name="Babar A."/>
            <person name="Rosenke K."/>
        </authorList>
    </citation>
    <scope>NUCLEOTIDE SEQUENCE [LARGE SCALE GENOMIC DNA]</scope>
    <source>
        <strain evidence="1 2">PMB02</strain>
    </source>
</reference>